<feature type="region of interest" description="Disordered" evidence="1">
    <location>
        <begin position="1"/>
        <end position="26"/>
    </location>
</feature>
<proteinExistence type="predicted"/>
<accession>A0A1R3HQA0</accession>
<evidence type="ECO:0000256" key="1">
    <source>
        <dbReference type="SAM" id="MobiDB-lite"/>
    </source>
</evidence>
<keyword evidence="3" id="KW-1185">Reference proteome</keyword>
<gene>
    <name evidence="2" type="ORF">CCACVL1_17741</name>
</gene>
<evidence type="ECO:0000313" key="2">
    <source>
        <dbReference type="EMBL" id="OMO72513.1"/>
    </source>
</evidence>
<dbReference type="AlphaFoldDB" id="A0A1R3HQA0"/>
<reference evidence="2 3" key="1">
    <citation type="submission" date="2013-09" db="EMBL/GenBank/DDBJ databases">
        <title>Corchorus capsularis genome sequencing.</title>
        <authorList>
            <person name="Alam M."/>
            <person name="Haque M.S."/>
            <person name="Islam M.S."/>
            <person name="Emdad E.M."/>
            <person name="Islam M.M."/>
            <person name="Ahmed B."/>
            <person name="Halim A."/>
            <person name="Hossen Q.M.M."/>
            <person name="Hossain M.Z."/>
            <person name="Ahmed R."/>
            <person name="Khan M.M."/>
            <person name="Islam R."/>
            <person name="Rashid M.M."/>
            <person name="Khan S.A."/>
            <person name="Rahman M.S."/>
            <person name="Alam M."/>
        </authorList>
    </citation>
    <scope>NUCLEOTIDE SEQUENCE [LARGE SCALE GENOMIC DNA]</scope>
    <source>
        <strain evidence="3">cv. CVL-1</strain>
        <tissue evidence="2">Whole seedling</tissue>
    </source>
</reference>
<protein>
    <submittedName>
        <fullName evidence="2">Uncharacterized protein</fullName>
    </submittedName>
</protein>
<dbReference type="Proteomes" id="UP000188268">
    <property type="component" value="Unassembled WGS sequence"/>
</dbReference>
<comment type="caution">
    <text evidence="2">The sequence shown here is derived from an EMBL/GenBank/DDBJ whole genome shotgun (WGS) entry which is preliminary data.</text>
</comment>
<sequence length="26" mass="2826">MGDQKLPSVATSSKHPHLGTHSLYYA</sequence>
<dbReference type="Gramene" id="OMO72513">
    <property type="protein sequence ID" value="OMO72513"/>
    <property type="gene ID" value="CCACVL1_17741"/>
</dbReference>
<dbReference type="EMBL" id="AWWV01011416">
    <property type="protein sequence ID" value="OMO72513.1"/>
    <property type="molecule type" value="Genomic_DNA"/>
</dbReference>
<organism evidence="2 3">
    <name type="scientific">Corchorus capsularis</name>
    <name type="common">Jute</name>
    <dbReference type="NCBI Taxonomy" id="210143"/>
    <lineage>
        <taxon>Eukaryota</taxon>
        <taxon>Viridiplantae</taxon>
        <taxon>Streptophyta</taxon>
        <taxon>Embryophyta</taxon>
        <taxon>Tracheophyta</taxon>
        <taxon>Spermatophyta</taxon>
        <taxon>Magnoliopsida</taxon>
        <taxon>eudicotyledons</taxon>
        <taxon>Gunneridae</taxon>
        <taxon>Pentapetalae</taxon>
        <taxon>rosids</taxon>
        <taxon>malvids</taxon>
        <taxon>Malvales</taxon>
        <taxon>Malvaceae</taxon>
        <taxon>Grewioideae</taxon>
        <taxon>Apeibeae</taxon>
        <taxon>Corchorus</taxon>
    </lineage>
</organism>
<evidence type="ECO:0000313" key="3">
    <source>
        <dbReference type="Proteomes" id="UP000188268"/>
    </source>
</evidence>
<name>A0A1R3HQA0_COCAP</name>